<evidence type="ECO:0000313" key="4">
    <source>
        <dbReference type="EMBL" id="BAJ62089.1"/>
    </source>
</evidence>
<dbReference type="CDD" id="cd04301">
    <property type="entry name" value="NAT_SF"/>
    <property type="match status" value="1"/>
</dbReference>
<dbReference type="Gene3D" id="3.40.630.30">
    <property type="match status" value="1"/>
</dbReference>
<dbReference type="HOGENOM" id="CLU_013985_18_2_0"/>
<dbReference type="EMBL" id="AP012029">
    <property type="protein sequence ID" value="BAJ62089.1"/>
    <property type="molecule type" value="Genomic_DNA"/>
</dbReference>
<protein>
    <submittedName>
        <fullName evidence="4">Acetyltransferase</fullName>
        <ecNumber evidence="4">2.3.1.-</ecNumber>
    </submittedName>
</protein>
<dbReference type="Proteomes" id="UP000008922">
    <property type="component" value="Chromosome"/>
</dbReference>
<dbReference type="PANTHER" id="PTHR43877:SF1">
    <property type="entry name" value="ACETYLTRANSFERASE"/>
    <property type="match status" value="1"/>
</dbReference>
<dbReference type="PROSITE" id="PS51186">
    <property type="entry name" value="GNAT"/>
    <property type="match status" value="1"/>
</dbReference>
<keyword evidence="2 4" id="KW-0012">Acyltransferase</keyword>
<reference evidence="4 5" key="1">
    <citation type="submission" date="2010-12" db="EMBL/GenBank/DDBJ databases">
        <title>Whole genome sequence of Anaerolinea thermophila UNI-1.</title>
        <authorList>
            <person name="Narita-Yamada S."/>
            <person name="Kishi E."/>
            <person name="Watanabe Y."/>
            <person name="Takasaki K."/>
            <person name="Ankai A."/>
            <person name="Oguchi A."/>
            <person name="Fukui S."/>
            <person name="Takahashi M."/>
            <person name="Yashiro I."/>
            <person name="Hosoyama A."/>
            <person name="Sekiguchi Y."/>
            <person name="Hanada S."/>
            <person name="Fujita N."/>
        </authorList>
    </citation>
    <scope>NUCLEOTIDE SEQUENCE [LARGE SCALE GENOMIC DNA]</scope>
    <source>
        <strain evidence="5">DSM 14523 / JCM 11388 / NBRC 100420 / UNI-1</strain>
    </source>
</reference>
<dbReference type="KEGG" id="atm:ANT_00550"/>
<accession>E8MYE4</accession>
<dbReference type="InParanoid" id="E8MYE4"/>
<dbReference type="EC" id="2.3.1.-" evidence="4"/>
<keyword evidence="1 4" id="KW-0808">Transferase</keyword>
<dbReference type="RefSeq" id="WP_013558487.1">
    <property type="nucleotide sequence ID" value="NC_014960.1"/>
</dbReference>
<keyword evidence="5" id="KW-1185">Reference proteome</keyword>
<evidence type="ECO:0000313" key="5">
    <source>
        <dbReference type="Proteomes" id="UP000008922"/>
    </source>
</evidence>
<dbReference type="Pfam" id="PF00583">
    <property type="entry name" value="Acetyltransf_1"/>
    <property type="match status" value="1"/>
</dbReference>
<proteinExistence type="predicted"/>
<dbReference type="InterPro" id="IPR050832">
    <property type="entry name" value="Bact_Acetyltransf"/>
</dbReference>
<sequence>MTSIWIRPAVPEDAPALAQVHVETWRAAYRGIVDDEFLNSLDVAHREERWRQYLTSGESATFVATTDRGQVVGFVNAGAEREGLKPNMGEVYAIYLLPAYHRQGIGMRLMRRAARWLKSQGMRACLVWVLAENLPARRFYEALGGVLSREQNITIGRQILREVAYVWEAIEDLLAED</sequence>
<dbReference type="InterPro" id="IPR016181">
    <property type="entry name" value="Acyl_CoA_acyltransferase"/>
</dbReference>
<name>E8MYE4_ANATU</name>
<dbReference type="AlphaFoldDB" id="E8MYE4"/>
<dbReference type="eggNOG" id="COG1247">
    <property type="taxonomic scope" value="Bacteria"/>
</dbReference>
<dbReference type="STRING" id="926569.ANT_00550"/>
<organism evidence="4 5">
    <name type="scientific">Anaerolinea thermophila (strain DSM 14523 / JCM 11388 / NBRC 100420 / UNI-1)</name>
    <dbReference type="NCBI Taxonomy" id="926569"/>
    <lineage>
        <taxon>Bacteria</taxon>
        <taxon>Bacillati</taxon>
        <taxon>Chloroflexota</taxon>
        <taxon>Anaerolineae</taxon>
        <taxon>Anaerolineales</taxon>
        <taxon>Anaerolineaceae</taxon>
        <taxon>Anaerolinea</taxon>
    </lineage>
</organism>
<dbReference type="FunCoup" id="E8MYE4">
    <property type="interactions" value="3"/>
</dbReference>
<evidence type="ECO:0000256" key="2">
    <source>
        <dbReference type="ARBA" id="ARBA00023315"/>
    </source>
</evidence>
<dbReference type="OrthoDB" id="5292888at2"/>
<dbReference type="SUPFAM" id="SSF55729">
    <property type="entry name" value="Acyl-CoA N-acyltransferases (Nat)"/>
    <property type="match status" value="1"/>
</dbReference>
<dbReference type="GO" id="GO:0016747">
    <property type="term" value="F:acyltransferase activity, transferring groups other than amino-acyl groups"/>
    <property type="evidence" value="ECO:0007669"/>
    <property type="project" value="InterPro"/>
</dbReference>
<gene>
    <name evidence="4" type="ordered locus">ANT_00550</name>
</gene>
<feature type="domain" description="N-acetyltransferase" evidence="3">
    <location>
        <begin position="4"/>
        <end position="176"/>
    </location>
</feature>
<dbReference type="PANTHER" id="PTHR43877">
    <property type="entry name" value="AMINOALKYLPHOSPHONATE N-ACETYLTRANSFERASE-RELATED-RELATED"/>
    <property type="match status" value="1"/>
</dbReference>
<dbReference type="InterPro" id="IPR000182">
    <property type="entry name" value="GNAT_dom"/>
</dbReference>
<evidence type="ECO:0000256" key="1">
    <source>
        <dbReference type="ARBA" id="ARBA00022679"/>
    </source>
</evidence>
<evidence type="ECO:0000259" key="3">
    <source>
        <dbReference type="PROSITE" id="PS51186"/>
    </source>
</evidence>